<evidence type="ECO:0000256" key="2">
    <source>
        <dbReference type="ARBA" id="ARBA00022475"/>
    </source>
</evidence>
<dbReference type="PANTHER" id="PTHR45863:SF22">
    <property type="entry name" value="SERINE_THREONINE-PROTEIN KINASE BSK1"/>
    <property type="match status" value="1"/>
</dbReference>
<dbReference type="Proteomes" id="UP001055439">
    <property type="component" value="Chromosome 5"/>
</dbReference>
<evidence type="ECO:0000259" key="11">
    <source>
        <dbReference type="PROSITE" id="PS50011"/>
    </source>
</evidence>
<dbReference type="GO" id="GO:0005524">
    <property type="term" value="F:ATP binding"/>
    <property type="evidence" value="ECO:0007669"/>
    <property type="project" value="UniProtKB-KW"/>
</dbReference>
<keyword evidence="8" id="KW-0067">ATP-binding</keyword>
<dbReference type="GO" id="GO:0009742">
    <property type="term" value="P:brassinosteroid mediated signaling pathway"/>
    <property type="evidence" value="ECO:0007669"/>
    <property type="project" value="InterPro"/>
</dbReference>
<evidence type="ECO:0000256" key="10">
    <source>
        <dbReference type="ARBA" id="ARBA00023288"/>
    </source>
</evidence>
<dbReference type="PROSITE" id="PS50011">
    <property type="entry name" value="PROTEIN_KINASE_DOM"/>
    <property type="match status" value="1"/>
</dbReference>
<evidence type="ECO:0000313" key="13">
    <source>
        <dbReference type="Proteomes" id="UP001055439"/>
    </source>
</evidence>
<dbReference type="SUPFAM" id="SSF48452">
    <property type="entry name" value="TPR-like"/>
    <property type="match status" value="1"/>
</dbReference>
<dbReference type="SUPFAM" id="SSF56112">
    <property type="entry name" value="Protein kinase-like (PK-like)"/>
    <property type="match status" value="1"/>
</dbReference>
<dbReference type="Pfam" id="PF25575">
    <property type="entry name" value="TPR_BSK1_C"/>
    <property type="match status" value="1"/>
</dbReference>
<evidence type="ECO:0000256" key="3">
    <source>
        <dbReference type="ARBA" id="ARBA00022527"/>
    </source>
</evidence>
<evidence type="ECO:0000256" key="1">
    <source>
        <dbReference type="ARBA" id="ARBA00004193"/>
    </source>
</evidence>
<dbReference type="OrthoDB" id="1935829at2759"/>
<organism evidence="12 13">
    <name type="scientific">Musa troglodytarum</name>
    <name type="common">fe'i banana</name>
    <dbReference type="NCBI Taxonomy" id="320322"/>
    <lineage>
        <taxon>Eukaryota</taxon>
        <taxon>Viridiplantae</taxon>
        <taxon>Streptophyta</taxon>
        <taxon>Embryophyta</taxon>
        <taxon>Tracheophyta</taxon>
        <taxon>Spermatophyta</taxon>
        <taxon>Magnoliopsida</taxon>
        <taxon>Liliopsida</taxon>
        <taxon>Zingiberales</taxon>
        <taxon>Musaceae</taxon>
        <taxon>Musa</taxon>
    </lineage>
</organism>
<dbReference type="PANTHER" id="PTHR45863">
    <property type="entry name" value="SERINE/THREONINE-PROTEIN KINASE BSK5"/>
    <property type="match status" value="1"/>
</dbReference>
<evidence type="ECO:0000256" key="9">
    <source>
        <dbReference type="ARBA" id="ARBA00023136"/>
    </source>
</evidence>
<keyword evidence="7 12" id="KW-0418">Kinase</keyword>
<keyword evidence="3" id="KW-0723">Serine/threonine-protein kinase</keyword>
<dbReference type="Gene3D" id="1.25.40.10">
    <property type="entry name" value="Tetratricopeptide repeat domain"/>
    <property type="match status" value="1"/>
</dbReference>
<protein>
    <submittedName>
        <fullName evidence="12">Serine threonine-protein kinase</fullName>
    </submittedName>
</protein>
<evidence type="ECO:0000256" key="6">
    <source>
        <dbReference type="ARBA" id="ARBA00022741"/>
    </source>
</evidence>
<evidence type="ECO:0000313" key="12">
    <source>
        <dbReference type="EMBL" id="URE05567.1"/>
    </source>
</evidence>
<dbReference type="GO" id="GO:0005886">
    <property type="term" value="C:plasma membrane"/>
    <property type="evidence" value="ECO:0007669"/>
    <property type="project" value="UniProtKB-SubCell"/>
</dbReference>
<dbReference type="InterPro" id="IPR011009">
    <property type="entry name" value="Kinase-like_dom_sf"/>
</dbReference>
<dbReference type="GO" id="GO:0004674">
    <property type="term" value="F:protein serine/threonine kinase activity"/>
    <property type="evidence" value="ECO:0007669"/>
    <property type="project" value="UniProtKB-KW"/>
</dbReference>
<dbReference type="FunFam" id="1.25.40.10:FF:000016">
    <property type="entry name" value="probable serine/threonine-protein kinase At4g35230"/>
    <property type="match status" value="1"/>
</dbReference>
<dbReference type="InterPro" id="IPR000719">
    <property type="entry name" value="Prot_kinase_dom"/>
</dbReference>
<dbReference type="AlphaFoldDB" id="A0A9E7G3C6"/>
<accession>A0A9E7G3C6</accession>
<sequence length="317" mass="35642">MNSSRDGKSYNTNQAYAPPEYLRDANGNMQCQSRNNQNFVSTGRVTPKSVIFSFGTVLLDLLSGKRIPPTQALDTIRGKNILALMDSHSEGNFSTEEATTLVDLASHCLQHEPRHRPNAKNLVAALAPLQTKSETPSYVMLGIQKHEEAPATPQHPLSPMGEACTRIDLTAIHQILVMTHYNDDEATKELSFQEWTQQMSDTLEVRKRGDFAFREEDFKTAIECYSQFIDMGTMVSPTVCARRSLCHLMCDQHDAALRNAMQAQCIYQGWPTAFYMQAVALAKLNMQSDAIDMLQEASMLEEKRQEDGNGSLEQFYF</sequence>
<dbReference type="InterPro" id="IPR058209">
    <property type="entry name" value="TPR_BSK1_C"/>
</dbReference>
<comment type="subcellular location">
    <subcellularLocation>
        <location evidence="1">Cell membrane</location>
        <topology evidence="1">Lipid-anchor</topology>
    </subcellularLocation>
</comment>
<keyword evidence="9" id="KW-0472">Membrane</keyword>
<evidence type="ECO:0000256" key="4">
    <source>
        <dbReference type="ARBA" id="ARBA00022679"/>
    </source>
</evidence>
<dbReference type="InterPro" id="IPR045845">
    <property type="entry name" value="BSK"/>
</dbReference>
<evidence type="ECO:0000256" key="8">
    <source>
        <dbReference type="ARBA" id="ARBA00022840"/>
    </source>
</evidence>
<evidence type="ECO:0000256" key="7">
    <source>
        <dbReference type="ARBA" id="ARBA00022777"/>
    </source>
</evidence>
<proteinExistence type="predicted"/>
<keyword evidence="6" id="KW-0547">Nucleotide-binding</keyword>
<name>A0A9E7G3C6_9LILI</name>
<gene>
    <name evidence="12" type="ORF">MUK42_19874</name>
</gene>
<dbReference type="InterPro" id="IPR011990">
    <property type="entry name" value="TPR-like_helical_dom_sf"/>
</dbReference>
<feature type="domain" description="Protein kinase" evidence="11">
    <location>
        <begin position="1"/>
        <end position="130"/>
    </location>
</feature>
<dbReference type="EMBL" id="CP097507">
    <property type="protein sequence ID" value="URE05567.1"/>
    <property type="molecule type" value="Genomic_DNA"/>
</dbReference>
<keyword evidence="13" id="KW-1185">Reference proteome</keyword>
<keyword evidence="10" id="KW-0449">Lipoprotein</keyword>
<keyword evidence="4" id="KW-0808">Transferase</keyword>
<dbReference type="Gene3D" id="1.10.510.10">
    <property type="entry name" value="Transferase(Phosphotransferase) domain 1"/>
    <property type="match status" value="1"/>
</dbReference>
<keyword evidence="2" id="KW-1003">Cell membrane</keyword>
<keyword evidence="5" id="KW-0519">Myristate</keyword>
<evidence type="ECO:0000256" key="5">
    <source>
        <dbReference type="ARBA" id="ARBA00022707"/>
    </source>
</evidence>
<reference evidence="12" key="1">
    <citation type="submission" date="2022-05" db="EMBL/GenBank/DDBJ databases">
        <title>The Musa troglodytarum L. genome provides insights into the mechanism of non-climacteric behaviour and enrichment of carotenoids.</title>
        <authorList>
            <person name="Wang J."/>
        </authorList>
    </citation>
    <scope>NUCLEOTIDE SEQUENCE</scope>
    <source>
        <tissue evidence="12">Leaf</tissue>
    </source>
</reference>